<dbReference type="EMBL" id="JABXXV010000010">
    <property type="protein sequence ID" value="NVN48101.1"/>
    <property type="molecule type" value="Genomic_DNA"/>
</dbReference>
<gene>
    <name evidence="1" type="ORF">HW542_14980</name>
</gene>
<sequence>MSDAANTIAQKPAARKYTKGEVRRFKEAEERVKSNNRPTLESVMALTPTEDRISLIISRLGLDAGDTDELIGLGSNMIRDQYNAMFSILAWTGRDGLQDLELKIHLDRLVEALVCSAHYSAKKYEAKRAIAADARSAFSNPHRDESRAGPDGDRGRVENLARVAASTAARSYAVSCVAQGACAAYKELMGKDWQPYVPNNRRSVEERAGDAIFDALGI</sequence>
<organism evidence="1 2">
    <name type="scientific">Asaia spathodeae</name>
    <dbReference type="NCBI Taxonomy" id="657016"/>
    <lineage>
        <taxon>Bacteria</taxon>
        <taxon>Pseudomonadati</taxon>
        <taxon>Pseudomonadota</taxon>
        <taxon>Alphaproteobacteria</taxon>
        <taxon>Acetobacterales</taxon>
        <taxon>Acetobacteraceae</taxon>
        <taxon>Asaia</taxon>
    </lineage>
</organism>
<reference evidence="1 2" key="1">
    <citation type="submission" date="2020-06" db="EMBL/GenBank/DDBJ databases">
        <title>Synonyms of Asaia species.</title>
        <authorList>
            <person name="Sombolestani A."/>
        </authorList>
    </citation>
    <scope>NUCLEOTIDE SEQUENCE [LARGE SCALE GENOMIC DNA]</scope>
    <source>
        <strain evidence="1 2">LMG 27047</strain>
    </source>
</reference>
<protein>
    <submittedName>
        <fullName evidence="1">Uncharacterized protein</fullName>
    </submittedName>
</protein>
<accession>A0ABX2P811</accession>
<evidence type="ECO:0000313" key="2">
    <source>
        <dbReference type="Proteomes" id="UP001516351"/>
    </source>
</evidence>
<name>A0ABX2P811_9PROT</name>
<evidence type="ECO:0000313" key="1">
    <source>
        <dbReference type="EMBL" id="NVN48101.1"/>
    </source>
</evidence>
<dbReference type="Proteomes" id="UP001516351">
    <property type="component" value="Unassembled WGS sequence"/>
</dbReference>
<keyword evidence="2" id="KW-1185">Reference proteome</keyword>
<comment type="caution">
    <text evidence="1">The sequence shown here is derived from an EMBL/GenBank/DDBJ whole genome shotgun (WGS) entry which is preliminary data.</text>
</comment>
<proteinExistence type="predicted"/>
<dbReference type="RefSeq" id="WP_267312050.1">
    <property type="nucleotide sequence ID" value="NZ_JABXXU010000010.1"/>
</dbReference>